<accession>A0A9W7SIZ0</accession>
<dbReference type="AlphaFoldDB" id="A0A9W7SIZ0"/>
<gene>
    <name evidence="2" type="ORF">Tdes44962_MAKER05878</name>
</gene>
<proteinExistence type="predicted"/>
<keyword evidence="3" id="KW-1185">Reference proteome</keyword>
<reference evidence="2 3" key="2">
    <citation type="journal article" date="2021" name="Curr. Genet.">
        <title>Genetic response to nitrogen starvation in the aggressive Eucalyptus foliar pathogen Teratosphaeria destructans.</title>
        <authorList>
            <person name="Havenga M."/>
            <person name="Wingfield B.D."/>
            <person name="Wingfield M.J."/>
            <person name="Dreyer L.L."/>
            <person name="Roets F."/>
            <person name="Aylward J."/>
        </authorList>
    </citation>
    <scope>NUCLEOTIDE SEQUENCE [LARGE SCALE GENOMIC DNA]</scope>
    <source>
        <strain evidence="2">CMW44962</strain>
    </source>
</reference>
<reference evidence="2 3" key="1">
    <citation type="journal article" date="2018" name="IMA Fungus">
        <title>IMA Genome-F 10: Nine draft genome sequences of Claviceps purpurea s.lat., including C. arundinis, C. humidiphila, and C. cf. spartinae, pseudomolecules for the pitch canker pathogen Fusarium circinatum, draft genome of Davidsoniella eucalypti, Grosmannia galeiformis, Quambalaria eucalypti, and Teratosphaeria destructans.</title>
        <authorList>
            <person name="Wingfield B.D."/>
            <person name="Liu M."/>
            <person name="Nguyen H.D."/>
            <person name="Lane F.A."/>
            <person name="Morgan S.W."/>
            <person name="De Vos L."/>
            <person name="Wilken P.M."/>
            <person name="Duong T.A."/>
            <person name="Aylward J."/>
            <person name="Coetzee M.P."/>
            <person name="Dadej K."/>
            <person name="De Beer Z.W."/>
            <person name="Findlay W."/>
            <person name="Havenga M."/>
            <person name="Kolarik M."/>
            <person name="Menzies J.G."/>
            <person name="Naidoo K."/>
            <person name="Pochopski O."/>
            <person name="Shoukouhi P."/>
            <person name="Santana Q.C."/>
            <person name="Seifert K.A."/>
            <person name="Soal N."/>
            <person name="Steenkamp E.T."/>
            <person name="Tatham C.T."/>
            <person name="van der Nest M.A."/>
            <person name="Wingfield M.J."/>
        </authorList>
    </citation>
    <scope>NUCLEOTIDE SEQUENCE [LARGE SCALE GENOMIC DNA]</scope>
    <source>
        <strain evidence="2">CMW44962</strain>
    </source>
</reference>
<comment type="caution">
    <text evidence="2">The sequence shown here is derived from an EMBL/GenBank/DDBJ whole genome shotgun (WGS) entry which is preliminary data.</text>
</comment>
<evidence type="ECO:0000313" key="2">
    <source>
        <dbReference type="EMBL" id="KAH9811730.1"/>
    </source>
</evidence>
<keyword evidence="1" id="KW-0732">Signal</keyword>
<dbReference type="Proteomes" id="UP001138500">
    <property type="component" value="Unassembled WGS sequence"/>
</dbReference>
<organism evidence="2 3">
    <name type="scientific">Teratosphaeria destructans</name>
    <dbReference type="NCBI Taxonomy" id="418781"/>
    <lineage>
        <taxon>Eukaryota</taxon>
        <taxon>Fungi</taxon>
        <taxon>Dikarya</taxon>
        <taxon>Ascomycota</taxon>
        <taxon>Pezizomycotina</taxon>
        <taxon>Dothideomycetes</taxon>
        <taxon>Dothideomycetidae</taxon>
        <taxon>Mycosphaerellales</taxon>
        <taxon>Teratosphaeriaceae</taxon>
        <taxon>Teratosphaeria</taxon>
    </lineage>
</organism>
<feature type="chain" id="PRO_5040963437" evidence="1">
    <location>
        <begin position="20"/>
        <end position="107"/>
    </location>
</feature>
<dbReference type="EMBL" id="RIBY02002478">
    <property type="protein sequence ID" value="KAH9811730.1"/>
    <property type="molecule type" value="Genomic_DNA"/>
</dbReference>
<dbReference type="OrthoDB" id="10378187at2759"/>
<evidence type="ECO:0000313" key="3">
    <source>
        <dbReference type="Proteomes" id="UP001138500"/>
    </source>
</evidence>
<evidence type="ECO:0000256" key="1">
    <source>
        <dbReference type="SAM" id="SignalP"/>
    </source>
</evidence>
<name>A0A9W7SIZ0_9PEZI</name>
<feature type="signal peptide" evidence="1">
    <location>
        <begin position="1"/>
        <end position="19"/>
    </location>
</feature>
<sequence length="107" mass="11586">MKTSTAVMALLCSAVIVAGHKRRKYERCRCMTKNIGGIATGDKNDAATQQCCPEYSTNHPGLGSYTMVGPEWCTWHYGDYIDGDDWWDLCAATPGAAAGQCEPYGGK</sequence>
<protein>
    <submittedName>
        <fullName evidence="2">Uncharacterized protein</fullName>
    </submittedName>
</protein>